<reference evidence="2" key="1">
    <citation type="submission" date="2022-09" db="EMBL/GenBank/DDBJ databases">
        <authorList>
            <person name="Cebeci A."/>
            <person name="Ture M."/>
            <person name="Alemdag M."/>
            <person name="Altinok I."/>
        </authorList>
    </citation>
    <scope>NUCLEOTIDE SEQUENCE</scope>
</reference>
<proteinExistence type="predicted"/>
<evidence type="ECO:0000313" key="3">
    <source>
        <dbReference type="Proteomes" id="UP001163735"/>
    </source>
</evidence>
<accession>A0A9E8K4L2</accession>
<feature type="compositionally biased region" description="Basic residues" evidence="1">
    <location>
        <begin position="97"/>
        <end position="112"/>
    </location>
</feature>
<dbReference type="Proteomes" id="UP001163735">
    <property type="component" value="Segment"/>
</dbReference>
<gene>
    <name evidence="2" type="ORF">APT65_00075</name>
</gene>
<protein>
    <recommendedName>
        <fullName evidence="4">HNH endonuclease</fullName>
    </recommendedName>
</protein>
<feature type="compositionally biased region" description="Basic and acidic residues" evidence="1">
    <location>
        <begin position="40"/>
        <end position="63"/>
    </location>
</feature>
<evidence type="ECO:0008006" key="4">
    <source>
        <dbReference type="Google" id="ProtNLM"/>
    </source>
</evidence>
<evidence type="ECO:0000256" key="1">
    <source>
        <dbReference type="SAM" id="MobiDB-lite"/>
    </source>
</evidence>
<feature type="compositionally biased region" description="Polar residues" evidence="1">
    <location>
        <begin position="67"/>
        <end position="84"/>
    </location>
</feature>
<evidence type="ECO:0000313" key="2">
    <source>
        <dbReference type="EMBL" id="UZV39678.1"/>
    </source>
</evidence>
<keyword evidence="3" id="KW-1185">Reference proteome</keyword>
<name>A0A9E8K4L2_9CAUD</name>
<dbReference type="CDD" id="cd00085">
    <property type="entry name" value="HNHc"/>
    <property type="match status" value="1"/>
</dbReference>
<organism evidence="2 3">
    <name type="scientific">Aeromonas phage APT65</name>
    <dbReference type="NCBI Taxonomy" id="2982914"/>
    <lineage>
        <taxon>Viruses</taxon>
        <taxon>Duplodnaviria</taxon>
        <taxon>Heunggongvirae</taxon>
        <taxon>Uroviricota</taxon>
        <taxon>Caudoviricetes</taxon>
        <taxon>Aquaneticvirus</taxon>
        <taxon>Aquaneticvirus ApT65</taxon>
    </lineage>
</organism>
<feature type="region of interest" description="Disordered" evidence="1">
    <location>
        <begin position="1"/>
        <end position="112"/>
    </location>
</feature>
<feature type="compositionally biased region" description="Basic and acidic residues" evidence="1">
    <location>
        <begin position="7"/>
        <end position="18"/>
    </location>
</feature>
<dbReference type="InterPro" id="IPR003615">
    <property type="entry name" value="HNH_nuc"/>
</dbReference>
<dbReference type="EMBL" id="OP491958">
    <property type="protein sequence ID" value="UZV39678.1"/>
    <property type="molecule type" value="Genomic_DNA"/>
</dbReference>
<sequence length="112" mass="12216">MPSSKNYKRDYKQERETAIARGETGVGAESKDNKRHKARRLVEKRIGRKLKPTEHVDHKKPLKEGGSNDSSNLAVRPASANTSDGGKMGSSKGKAAGARKGHKSRLPIKKPS</sequence>